<dbReference type="SMART" id="SM00448">
    <property type="entry name" value="REC"/>
    <property type="match status" value="1"/>
</dbReference>
<dbReference type="GO" id="GO:0000160">
    <property type="term" value="P:phosphorelay signal transduction system"/>
    <property type="evidence" value="ECO:0007669"/>
    <property type="project" value="UniProtKB-KW"/>
</dbReference>
<dbReference type="SUPFAM" id="SSF52172">
    <property type="entry name" value="CheY-like"/>
    <property type="match status" value="1"/>
</dbReference>
<feature type="domain" description="Response regulatory" evidence="4">
    <location>
        <begin position="10"/>
        <end position="128"/>
    </location>
</feature>
<sequence>MNLTRNSATNVLLAEDDDDDYYIFSMAVEEIAFTVLLTRAENGEILLKLLEEKTPDILFLDLLMPCKGGHQCLKEIRANKKYDAIPIIIYSSLADLANVEYCYRQGSNLFAVKPNSISELKNILEQILSIDWKKTLYFPPKKEFVLNPH</sequence>
<dbReference type="PANTHER" id="PTHR44591:SF14">
    <property type="entry name" value="PROTEIN PILG"/>
    <property type="match status" value="1"/>
</dbReference>
<evidence type="ECO:0000256" key="3">
    <source>
        <dbReference type="PROSITE-ProRule" id="PRU00169"/>
    </source>
</evidence>
<feature type="modified residue" description="4-aspartylphosphate" evidence="3">
    <location>
        <position position="61"/>
    </location>
</feature>
<proteinExistence type="predicted"/>
<protein>
    <submittedName>
        <fullName evidence="5">Response regulator receiver domain-containing protein</fullName>
    </submittedName>
</protein>
<keyword evidence="1 3" id="KW-0597">Phosphoprotein</keyword>
<dbReference type="OrthoDB" id="7631574at2"/>
<evidence type="ECO:0000313" key="6">
    <source>
        <dbReference type="Proteomes" id="UP000190961"/>
    </source>
</evidence>
<dbReference type="Proteomes" id="UP000190961">
    <property type="component" value="Unassembled WGS sequence"/>
</dbReference>
<keyword evidence="6" id="KW-1185">Reference proteome</keyword>
<organism evidence="5 6">
    <name type="scientific">Ohtaekwangia koreensis</name>
    <dbReference type="NCBI Taxonomy" id="688867"/>
    <lineage>
        <taxon>Bacteria</taxon>
        <taxon>Pseudomonadati</taxon>
        <taxon>Bacteroidota</taxon>
        <taxon>Cytophagia</taxon>
        <taxon>Cytophagales</taxon>
        <taxon>Fulvivirgaceae</taxon>
        <taxon>Ohtaekwangia</taxon>
    </lineage>
</organism>
<dbReference type="STRING" id="688867.SAMN05660236_2138"/>
<evidence type="ECO:0000259" key="4">
    <source>
        <dbReference type="PROSITE" id="PS50110"/>
    </source>
</evidence>
<evidence type="ECO:0000256" key="1">
    <source>
        <dbReference type="ARBA" id="ARBA00022553"/>
    </source>
</evidence>
<reference evidence="5 6" key="1">
    <citation type="submission" date="2017-02" db="EMBL/GenBank/DDBJ databases">
        <authorList>
            <person name="Peterson S.W."/>
        </authorList>
    </citation>
    <scope>NUCLEOTIDE SEQUENCE [LARGE SCALE GENOMIC DNA]</scope>
    <source>
        <strain evidence="5 6">DSM 25262</strain>
    </source>
</reference>
<dbReference type="AlphaFoldDB" id="A0A1T5KGA8"/>
<dbReference type="Pfam" id="PF00072">
    <property type="entry name" value="Response_reg"/>
    <property type="match status" value="1"/>
</dbReference>
<dbReference type="RefSeq" id="WP_079686621.1">
    <property type="nucleotide sequence ID" value="NZ_FUZU01000001.1"/>
</dbReference>
<gene>
    <name evidence="5" type="ORF">SAMN05660236_2138</name>
</gene>
<dbReference type="Gene3D" id="3.40.50.2300">
    <property type="match status" value="1"/>
</dbReference>
<evidence type="ECO:0000256" key="2">
    <source>
        <dbReference type="ARBA" id="ARBA00023012"/>
    </source>
</evidence>
<accession>A0A1T5KGA8</accession>
<dbReference type="InterPro" id="IPR050595">
    <property type="entry name" value="Bact_response_regulator"/>
</dbReference>
<dbReference type="PROSITE" id="PS50110">
    <property type="entry name" value="RESPONSE_REGULATORY"/>
    <property type="match status" value="1"/>
</dbReference>
<dbReference type="EMBL" id="FUZU01000001">
    <property type="protein sequence ID" value="SKC62549.1"/>
    <property type="molecule type" value="Genomic_DNA"/>
</dbReference>
<dbReference type="PANTHER" id="PTHR44591">
    <property type="entry name" value="STRESS RESPONSE REGULATOR PROTEIN 1"/>
    <property type="match status" value="1"/>
</dbReference>
<dbReference type="InterPro" id="IPR011006">
    <property type="entry name" value="CheY-like_superfamily"/>
</dbReference>
<name>A0A1T5KGA8_9BACT</name>
<keyword evidence="2" id="KW-0902">Two-component regulatory system</keyword>
<dbReference type="InterPro" id="IPR001789">
    <property type="entry name" value="Sig_transdc_resp-reg_receiver"/>
</dbReference>
<evidence type="ECO:0000313" key="5">
    <source>
        <dbReference type="EMBL" id="SKC62549.1"/>
    </source>
</evidence>